<dbReference type="PANTHER" id="PTHR33545">
    <property type="entry name" value="UPF0750 MEMBRANE PROTEIN YITT-RELATED"/>
    <property type="match status" value="1"/>
</dbReference>
<dbReference type="Pfam" id="PF02588">
    <property type="entry name" value="YitT_membrane"/>
    <property type="match status" value="1"/>
</dbReference>
<evidence type="ECO:0000313" key="8">
    <source>
        <dbReference type="Proteomes" id="UP000317863"/>
    </source>
</evidence>
<comment type="caution">
    <text evidence="7">The sequence shown here is derived from an EMBL/GenBank/DDBJ whole genome shotgun (WGS) entry which is preliminary data.</text>
</comment>
<dbReference type="Proteomes" id="UP000317863">
    <property type="component" value="Unassembled WGS sequence"/>
</dbReference>
<dbReference type="GO" id="GO:0005886">
    <property type="term" value="C:plasma membrane"/>
    <property type="evidence" value="ECO:0007669"/>
    <property type="project" value="UniProtKB-SubCell"/>
</dbReference>
<sequence length="204" mass="22208">MYDRRSLKTIFMIVSGSAILAFGFYNFYYLNDITEGGVLGLLLILKNIFNIDMSVASIIIDVMLLAMGYKFFGRKFFIYSVIASVFFSVLYGLFSYIGPVLPRFGILTSSVLGGLCVGIGSGIVIKAGCAAGGDDALALMLSKLSSIKIGTIYVIMDIVVLLLSLYYLSVGDIMYSMIAITISGKVIDFVYDFGGKNINKMRIA</sequence>
<dbReference type="InterPro" id="IPR051461">
    <property type="entry name" value="UPF0750_membrane"/>
</dbReference>
<feature type="transmembrane region" description="Helical" evidence="6">
    <location>
        <begin position="173"/>
        <end position="194"/>
    </location>
</feature>
<keyword evidence="3 6" id="KW-0812">Transmembrane</keyword>
<feature type="transmembrane region" description="Helical" evidence="6">
    <location>
        <begin position="146"/>
        <end position="167"/>
    </location>
</feature>
<dbReference type="AlphaFoldDB" id="A0A544QYS8"/>
<evidence type="ECO:0000256" key="3">
    <source>
        <dbReference type="ARBA" id="ARBA00022692"/>
    </source>
</evidence>
<keyword evidence="8" id="KW-1185">Reference proteome</keyword>
<evidence type="ECO:0008006" key="9">
    <source>
        <dbReference type="Google" id="ProtNLM"/>
    </source>
</evidence>
<evidence type="ECO:0000313" key="7">
    <source>
        <dbReference type="EMBL" id="TQQ85864.1"/>
    </source>
</evidence>
<proteinExistence type="predicted"/>
<accession>A0A544QYS8</accession>
<evidence type="ECO:0000256" key="2">
    <source>
        <dbReference type="ARBA" id="ARBA00022475"/>
    </source>
</evidence>
<dbReference type="OrthoDB" id="1758221at2"/>
<dbReference type="InterPro" id="IPR003740">
    <property type="entry name" value="YitT"/>
</dbReference>
<gene>
    <name evidence="7" type="ORF">EXD82_01225</name>
</gene>
<organism evidence="7 8">
    <name type="scientific">Peptacetobacter hominis</name>
    <dbReference type="NCBI Taxonomy" id="2743610"/>
    <lineage>
        <taxon>Bacteria</taxon>
        <taxon>Bacillati</taxon>
        <taxon>Bacillota</taxon>
        <taxon>Clostridia</taxon>
        <taxon>Peptostreptococcales</taxon>
        <taxon>Peptostreptococcaceae</taxon>
        <taxon>Peptacetobacter</taxon>
    </lineage>
</organism>
<evidence type="ECO:0000256" key="5">
    <source>
        <dbReference type="ARBA" id="ARBA00023136"/>
    </source>
</evidence>
<feature type="transmembrane region" description="Helical" evidence="6">
    <location>
        <begin position="104"/>
        <end position="125"/>
    </location>
</feature>
<feature type="transmembrane region" description="Helical" evidence="6">
    <location>
        <begin position="48"/>
        <end position="69"/>
    </location>
</feature>
<feature type="transmembrane region" description="Helical" evidence="6">
    <location>
        <begin position="76"/>
        <end position="98"/>
    </location>
</feature>
<feature type="transmembrane region" description="Helical" evidence="6">
    <location>
        <begin position="7"/>
        <end position="28"/>
    </location>
</feature>
<evidence type="ECO:0000256" key="4">
    <source>
        <dbReference type="ARBA" id="ARBA00022989"/>
    </source>
</evidence>
<comment type="subcellular location">
    <subcellularLocation>
        <location evidence="1">Cell membrane</location>
        <topology evidence="1">Multi-pass membrane protein</topology>
    </subcellularLocation>
</comment>
<evidence type="ECO:0000256" key="6">
    <source>
        <dbReference type="SAM" id="Phobius"/>
    </source>
</evidence>
<reference evidence="7 8" key="1">
    <citation type="submission" date="2019-02" db="EMBL/GenBank/DDBJ databases">
        <title>Peptostreptococcaceae bacterium ZHW00191 nov., a new bacterium isolated from the human gut.</title>
        <authorList>
            <person name="Zhou H.-W."/>
            <person name="Chen X.-J."/>
        </authorList>
    </citation>
    <scope>NUCLEOTIDE SEQUENCE [LARGE SCALE GENOMIC DNA]</scope>
    <source>
        <strain evidence="7 8">ZHW00191</strain>
    </source>
</reference>
<dbReference type="RefSeq" id="WP_142535091.1">
    <property type="nucleotide sequence ID" value="NZ_SGJB01000001.1"/>
</dbReference>
<name>A0A544QYS8_9FIRM</name>
<keyword evidence="2" id="KW-1003">Cell membrane</keyword>
<keyword evidence="5 6" id="KW-0472">Membrane</keyword>
<keyword evidence="4 6" id="KW-1133">Transmembrane helix</keyword>
<dbReference type="PANTHER" id="PTHR33545:SF10">
    <property type="entry name" value="UPF0750 MEMBRANE PROTEIN YPJC"/>
    <property type="match status" value="1"/>
</dbReference>
<dbReference type="EMBL" id="SGJB01000001">
    <property type="protein sequence ID" value="TQQ85864.1"/>
    <property type="molecule type" value="Genomic_DNA"/>
</dbReference>
<evidence type="ECO:0000256" key="1">
    <source>
        <dbReference type="ARBA" id="ARBA00004651"/>
    </source>
</evidence>
<protein>
    <recommendedName>
        <fullName evidence="9">YitT family protein</fullName>
    </recommendedName>
</protein>